<dbReference type="PANTHER" id="PTHR43717:SF1">
    <property type="entry name" value="ANAEROBIC NITRIC OXIDE REDUCTASE FLAVORUBREDOXIN"/>
    <property type="match status" value="1"/>
</dbReference>
<organism evidence="3 4">
    <name type="scientific">Alkaliphilus flagellatus</name>
    <dbReference type="NCBI Taxonomy" id="2841507"/>
    <lineage>
        <taxon>Bacteria</taxon>
        <taxon>Bacillati</taxon>
        <taxon>Bacillota</taxon>
        <taxon>Clostridia</taxon>
        <taxon>Peptostreptococcales</taxon>
        <taxon>Natronincolaceae</taxon>
        <taxon>Alkaliphilus</taxon>
    </lineage>
</organism>
<dbReference type="PIRSF" id="PIRSF005243">
    <property type="entry name" value="ROO"/>
    <property type="match status" value="1"/>
</dbReference>
<gene>
    <name evidence="3" type="ORF">KQI88_05590</name>
</gene>
<evidence type="ECO:0000256" key="1">
    <source>
        <dbReference type="ARBA" id="ARBA00007121"/>
    </source>
</evidence>
<protein>
    <submittedName>
        <fullName evidence="3">FprA family A-type flavoprotein</fullName>
    </submittedName>
</protein>
<name>A0ABS6G054_9FIRM</name>
<comment type="caution">
    <text evidence="3">The sequence shown here is derived from an EMBL/GenBank/DDBJ whole genome shotgun (WGS) entry which is preliminary data.</text>
</comment>
<sequence>MNQTKITDNVYQLSVNVEDILFEGLWEMPNGVSINSYIIKGQKTALIDGVCGWDGVPETLLALLDKLEIDPKSIEYLIINHMEPDHSGWIEAFKKINSDFKIVCSQKGAELLEAFYNHSDNVIIVKDKDTLDLGNGHVLEFVEMPNVHWPDTMATFDTKTGILFSCDAFGSFGTVNESNYDDLLNEEEIDFYEKEAVRYYSNIIGAFSLPVKKAIEKCENLLIKMIAPGHGIVWRKNPNKIIEDYSRYVSYQKGLAKKEITLIWGSMYGMTQKAVDYAIKELEKENISVNVHKVPEDSWGTILASVWNSTGVILAMPTYEYKMFPPMAAVLEELGKKKAVGRKAFRFGSYGWSGGAQKELDEIIDKYKMNWEFIEPVEFKGSPREEDLNLIGLRIKELINTVNNLF</sequence>
<evidence type="ECO:0000313" key="4">
    <source>
        <dbReference type="Proteomes" id="UP000779508"/>
    </source>
</evidence>
<accession>A0ABS6G054</accession>
<dbReference type="Pfam" id="PF19583">
    <property type="entry name" value="ODP"/>
    <property type="match status" value="1"/>
</dbReference>
<keyword evidence="4" id="KW-1185">Reference proteome</keyword>
<dbReference type="PROSITE" id="PS50902">
    <property type="entry name" value="FLAVODOXIN_LIKE"/>
    <property type="match status" value="1"/>
</dbReference>
<dbReference type="InterPro" id="IPR016440">
    <property type="entry name" value="Rubredoxin-O_OxRdtase"/>
</dbReference>
<dbReference type="CDD" id="cd07709">
    <property type="entry name" value="flavodiiron_proteins_MBL-fold"/>
    <property type="match status" value="1"/>
</dbReference>
<dbReference type="InterPro" id="IPR045761">
    <property type="entry name" value="ODP_dom"/>
</dbReference>
<reference evidence="3 4" key="1">
    <citation type="submission" date="2021-06" db="EMBL/GenBank/DDBJ databases">
        <authorList>
            <person name="Sun Q."/>
            <person name="Li D."/>
        </authorList>
    </citation>
    <scope>NUCLEOTIDE SEQUENCE [LARGE SCALE GENOMIC DNA]</scope>
    <source>
        <strain evidence="3 4">MSJ-5</strain>
    </source>
</reference>
<dbReference type="PANTHER" id="PTHR43717">
    <property type="entry name" value="ANAEROBIC NITRIC OXIDE REDUCTASE FLAVORUBREDOXIN"/>
    <property type="match status" value="1"/>
</dbReference>
<dbReference type="SMART" id="SM00849">
    <property type="entry name" value="Lactamase_B"/>
    <property type="match status" value="1"/>
</dbReference>
<dbReference type="InterPro" id="IPR001279">
    <property type="entry name" value="Metallo-B-lactamas"/>
</dbReference>
<proteinExistence type="inferred from homology"/>
<feature type="domain" description="Flavodoxin-like" evidence="2">
    <location>
        <begin position="260"/>
        <end position="399"/>
    </location>
</feature>
<dbReference type="Proteomes" id="UP000779508">
    <property type="component" value="Unassembled WGS sequence"/>
</dbReference>
<dbReference type="InterPro" id="IPR008254">
    <property type="entry name" value="Flavodoxin/NO_synth"/>
</dbReference>
<dbReference type="RefSeq" id="WP_216415374.1">
    <property type="nucleotide sequence ID" value="NZ_JAHLQK010000002.1"/>
</dbReference>
<dbReference type="EMBL" id="JAHLQK010000002">
    <property type="protein sequence ID" value="MBU5675882.1"/>
    <property type="molecule type" value="Genomic_DNA"/>
</dbReference>
<evidence type="ECO:0000313" key="3">
    <source>
        <dbReference type="EMBL" id="MBU5675882.1"/>
    </source>
</evidence>
<comment type="similarity">
    <text evidence="1">In the N-terminal section; belongs to the zinc metallo-hydrolase group 3 family.</text>
</comment>
<evidence type="ECO:0000259" key="2">
    <source>
        <dbReference type="PROSITE" id="PS50902"/>
    </source>
</evidence>